<evidence type="ECO:0000313" key="1">
    <source>
        <dbReference type="EMBL" id="MED1205158.1"/>
    </source>
</evidence>
<organism evidence="1 2">
    <name type="scientific">Heyndrickxia acidicola</name>
    <dbReference type="NCBI Taxonomy" id="209389"/>
    <lineage>
        <taxon>Bacteria</taxon>
        <taxon>Bacillati</taxon>
        <taxon>Bacillota</taxon>
        <taxon>Bacilli</taxon>
        <taxon>Bacillales</taxon>
        <taxon>Bacillaceae</taxon>
        <taxon>Heyndrickxia</taxon>
    </lineage>
</organism>
<accession>A0ABU6MLB6</accession>
<keyword evidence="2" id="KW-1185">Reference proteome</keyword>
<proteinExistence type="predicted"/>
<dbReference type="EMBL" id="JARMAB010000030">
    <property type="protein sequence ID" value="MED1205158.1"/>
    <property type="molecule type" value="Genomic_DNA"/>
</dbReference>
<protein>
    <submittedName>
        <fullName evidence="1">Uncharacterized protein</fullName>
    </submittedName>
</protein>
<name>A0ABU6MLB6_9BACI</name>
<comment type="caution">
    <text evidence="1">The sequence shown here is derived from an EMBL/GenBank/DDBJ whole genome shotgun (WGS) entry which is preliminary data.</text>
</comment>
<sequence>MSNNEIHNIKRNLERLAEFVVILEENRAISGLRKTRAGTKAKKKGKSCILASSPKKIFLIFSLPISYFAN</sequence>
<dbReference type="Proteomes" id="UP001341444">
    <property type="component" value="Unassembled WGS sequence"/>
</dbReference>
<gene>
    <name evidence="1" type="ORF">P4T90_19095</name>
</gene>
<reference evidence="1 2" key="1">
    <citation type="submission" date="2023-03" db="EMBL/GenBank/DDBJ databases">
        <title>Bacillus Genome Sequencing.</title>
        <authorList>
            <person name="Dunlap C."/>
        </authorList>
    </citation>
    <scope>NUCLEOTIDE SEQUENCE [LARGE SCALE GENOMIC DNA]</scope>
    <source>
        <strain evidence="1 2">B-23453</strain>
    </source>
</reference>
<evidence type="ECO:0000313" key="2">
    <source>
        <dbReference type="Proteomes" id="UP001341444"/>
    </source>
</evidence>
<dbReference type="RefSeq" id="WP_066262236.1">
    <property type="nucleotide sequence ID" value="NZ_JARMAB010000030.1"/>
</dbReference>